<dbReference type="Proteomes" id="UP000646827">
    <property type="component" value="Unassembled WGS sequence"/>
</dbReference>
<evidence type="ECO:0000313" key="1">
    <source>
        <dbReference type="EMBL" id="KAG2225706.1"/>
    </source>
</evidence>
<keyword evidence="2" id="KW-1185">Reference proteome</keyword>
<sequence>MNGIGLVSIDDAFSFRNSVFYEVVGGGTYIHIINEWKWIDELSADEDFGGADDDAVVEDLDVEIKDEGMNVGGNLQPAETLSDSRSLVELLIIDRVFSIMIRPVKASLNKGTIFFVKFSEQVGNPKYFDLLILDMKPAGESMTSIAALVPEIMNN</sequence>
<reference evidence="1 2" key="1">
    <citation type="submission" date="2020-12" db="EMBL/GenBank/DDBJ databases">
        <title>Metabolic potential, ecology and presence of endohyphal bacteria is reflected in genomic diversity of Mucoromycotina.</title>
        <authorList>
            <person name="Muszewska A."/>
            <person name="Okrasinska A."/>
            <person name="Steczkiewicz K."/>
            <person name="Drgas O."/>
            <person name="Orlowska M."/>
            <person name="Perlinska-Lenart U."/>
            <person name="Aleksandrzak-Piekarczyk T."/>
            <person name="Szatraj K."/>
            <person name="Zielenkiewicz U."/>
            <person name="Pilsyk S."/>
            <person name="Malc E."/>
            <person name="Mieczkowski P."/>
            <person name="Kruszewska J.S."/>
            <person name="Biernat P."/>
            <person name="Pawlowska J."/>
        </authorList>
    </citation>
    <scope>NUCLEOTIDE SEQUENCE [LARGE SCALE GENOMIC DNA]</scope>
    <source>
        <strain evidence="1 2">CBS 142.35</strain>
    </source>
</reference>
<protein>
    <submittedName>
        <fullName evidence="1">Uncharacterized protein</fullName>
    </submittedName>
</protein>
<accession>A0A8H7SCH6</accession>
<organism evidence="1 2">
    <name type="scientific">Circinella minor</name>
    <dbReference type="NCBI Taxonomy" id="1195481"/>
    <lineage>
        <taxon>Eukaryota</taxon>
        <taxon>Fungi</taxon>
        <taxon>Fungi incertae sedis</taxon>
        <taxon>Mucoromycota</taxon>
        <taxon>Mucoromycotina</taxon>
        <taxon>Mucoromycetes</taxon>
        <taxon>Mucorales</taxon>
        <taxon>Lichtheimiaceae</taxon>
        <taxon>Circinella</taxon>
    </lineage>
</organism>
<dbReference type="EMBL" id="JAEPRB010000025">
    <property type="protein sequence ID" value="KAG2225706.1"/>
    <property type="molecule type" value="Genomic_DNA"/>
</dbReference>
<name>A0A8H7SCH6_9FUNG</name>
<evidence type="ECO:0000313" key="2">
    <source>
        <dbReference type="Proteomes" id="UP000646827"/>
    </source>
</evidence>
<comment type="caution">
    <text evidence="1">The sequence shown here is derived from an EMBL/GenBank/DDBJ whole genome shotgun (WGS) entry which is preliminary data.</text>
</comment>
<dbReference type="AlphaFoldDB" id="A0A8H7SCH6"/>
<proteinExistence type="predicted"/>
<gene>
    <name evidence="1" type="ORF">INT45_012178</name>
</gene>